<reference evidence="4" key="1">
    <citation type="journal article" date="2005" name="Nature">
        <title>The map-based sequence of the rice genome.</title>
        <authorList>
            <consortium name="International rice genome sequencing project (IRGSP)"/>
            <person name="Matsumoto T."/>
            <person name="Wu J."/>
            <person name="Kanamori H."/>
            <person name="Katayose Y."/>
            <person name="Fujisawa M."/>
            <person name="Namiki N."/>
            <person name="Mizuno H."/>
            <person name="Yamamoto K."/>
            <person name="Antonio B.A."/>
            <person name="Baba T."/>
            <person name="Sakata K."/>
            <person name="Nagamura Y."/>
            <person name="Aoki H."/>
            <person name="Arikawa K."/>
            <person name="Arita K."/>
            <person name="Bito T."/>
            <person name="Chiden Y."/>
            <person name="Fujitsuka N."/>
            <person name="Fukunaka R."/>
            <person name="Hamada M."/>
            <person name="Harada C."/>
            <person name="Hayashi A."/>
            <person name="Hijishita S."/>
            <person name="Honda M."/>
            <person name="Hosokawa S."/>
            <person name="Ichikawa Y."/>
            <person name="Idonuma A."/>
            <person name="Iijima M."/>
            <person name="Ikeda M."/>
            <person name="Ikeno M."/>
            <person name="Ito K."/>
            <person name="Ito S."/>
            <person name="Ito T."/>
            <person name="Ito Y."/>
            <person name="Ito Y."/>
            <person name="Iwabuchi A."/>
            <person name="Kamiya K."/>
            <person name="Karasawa W."/>
            <person name="Kurita K."/>
            <person name="Katagiri S."/>
            <person name="Kikuta A."/>
            <person name="Kobayashi H."/>
            <person name="Kobayashi N."/>
            <person name="Machita K."/>
            <person name="Maehara T."/>
            <person name="Masukawa M."/>
            <person name="Mizubayashi T."/>
            <person name="Mukai Y."/>
            <person name="Nagasaki H."/>
            <person name="Nagata Y."/>
            <person name="Naito S."/>
            <person name="Nakashima M."/>
            <person name="Nakama Y."/>
            <person name="Nakamichi Y."/>
            <person name="Nakamura M."/>
            <person name="Meguro A."/>
            <person name="Negishi M."/>
            <person name="Ohta I."/>
            <person name="Ohta T."/>
            <person name="Okamoto M."/>
            <person name="Ono N."/>
            <person name="Saji S."/>
            <person name="Sakaguchi M."/>
            <person name="Sakai K."/>
            <person name="Shibata M."/>
            <person name="Shimokawa T."/>
            <person name="Song J."/>
            <person name="Takazaki Y."/>
            <person name="Terasawa K."/>
            <person name="Tsugane M."/>
            <person name="Tsuji K."/>
            <person name="Ueda S."/>
            <person name="Waki K."/>
            <person name="Yamagata H."/>
            <person name="Yamamoto M."/>
            <person name="Yamamoto S."/>
            <person name="Yamane H."/>
            <person name="Yoshiki S."/>
            <person name="Yoshihara R."/>
            <person name="Yukawa K."/>
            <person name="Zhong H."/>
            <person name="Yano M."/>
            <person name="Yuan Q."/>
            <person name="Ouyang S."/>
            <person name="Liu J."/>
            <person name="Jones K.M."/>
            <person name="Gansberger K."/>
            <person name="Moffat K."/>
            <person name="Hill J."/>
            <person name="Bera J."/>
            <person name="Fadrosh D."/>
            <person name="Jin S."/>
            <person name="Johri S."/>
            <person name="Kim M."/>
            <person name="Overton L."/>
            <person name="Reardon M."/>
            <person name="Tsitrin T."/>
            <person name="Vuong H."/>
            <person name="Weaver B."/>
            <person name="Ciecko A."/>
            <person name="Tallon L."/>
            <person name="Jackson J."/>
            <person name="Pai G."/>
            <person name="Aken S.V."/>
            <person name="Utterback T."/>
            <person name="Reidmuller S."/>
            <person name="Feldblyum T."/>
            <person name="Hsiao J."/>
            <person name="Zismann V."/>
            <person name="Iobst S."/>
            <person name="de Vazeille A.R."/>
            <person name="Buell C.R."/>
            <person name="Ying K."/>
            <person name="Li Y."/>
            <person name="Lu T."/>
            <person name="Huang Y."/>
            <person name="Zhao Q."/>
            <person name="Feng Q."/>
            <person name="Zhang L."/>
            <person name="Zhu J."/>
            <person name="Weng Q."/>
            <person name="Mu J."/>
            <person name="Lu Y."/>
            <person name="Fan D."/>
            <person name="Liu Y."/>
            <person name="Guan J."/>
            <person name="Zhang Y."/>
            <person name="Yu S."/>
            <person name="Liu X."/>
            <person name="Zhang Y."/>
            <person name="Hong G."/>
            <person name="Han B."/>
            <person name="Choisne N."/>
            <person name="Demange N."/>
            <person name="Orjeda G."/>
            <person name="Samain S."/>
            <person name="Cattolico L."/>
            <person name="Pelletier E."/>
            <person name="Couloux A."/>
            <person name="Segurens B."/>
            <person name="Wincker P."/>
            <person name="D'Hont A."/>
            <person name="Scarpelli C."/>
            <person name="Weissenbach J."/>
            <person name="Salanoubat M."/>
            <person name="Quetier F."/>
            <person name="Yu Y."/>
            <person name="Kim H.R."/>
            <person name="Rambo T."/>
            <person name="Currie J."/>
            <person name="Collura K."/>
            <person name="Luo M."/>
            <person name="Yang T."/>
            <person name="Ammiraju J.S.S."/>
            <person name="Engler F."/>
            <person name="Soderlund C."/>
            <person name="Wing R.A."/>
            <person name="Palmer L.E."/>
            <person name="de la Bastide M."/>
            <person name="Spiegel L."/>
            <person name="Nascimento L."/>
            <person name="Zutavern T."/>
            <person name="O'Shaughnessy A."/>
            <person name="Dike S."/>
            <person name="Dedhia N."/>
            <person name="Preston R."/>
            <person name="Balija V."/>
            <person name="McCombie W.R."/>
            <person name="Chow T."/>
            <person name="Chen H."/>
            <person name="Chung M."/>
            <person name="Chen C."/>
            <person name="Shaw J."/>
            <person name="Wu H."/>
            <person name="Hsiao K."/>
            <person name="Chao Y."/>
            <person name="Chu M."/>
            <person name="Cheng C."/>
            <person name="Hour A."/>
            <person name="Lee P."/>
            <person name="Lin S."/>
            <person name="Lin Y."/>
            <person name="Liou J."/>
            <person name="Liu S."/>
            <person name="Hsing Y."/>
            <person name="Raghuvanshi S."/>
            <person name="Mohanty A."/>
            <person name="Bharti A.K."/>
            <person name="Gaur A."/>
            <person name="Gupta V."/>
            <person name="Kumar D."/>
            <person name="Ravi V."/>
            <person name="Vij S."/>
            <person name="Kapur A."/>
            <person name="Khurana P."/>
            <person name="Khurana P."/>
            <person name="Khurana J.P."/>
            <person name="Tyagi A.K."/>
            <person name="Gaikwad K."/>
            <person name="Singh A."/>
            <person name="Dalal V."/>
            <person name="Srivastava S."/>
            <person name="Dixit A."/>
            <person name="Pal A.K."/>
            <person name="Ghazi I.A."/>
            <person name="Yadav M."/>
            <person name="Pandit A."/>
            <person name="Bhargava A."/>
            <person name="Sureshbabu K."/>
            <person name="Batra K."/>
            <person name="Sharma T.R."/>
            <person name="Mohapatra T."/>
            <person name="Singh N.K."/>
            <person name="Messing J."/>
            <person name="Nelson A.B."/>
            <person name="Fuks G."/>
            <person name="Kavchok S."/>
            <person name="Keizer G."/>
            <person name="Linton E."/>
            <person name="Llaca V."/>
            <person name="Song R."/>
            <person name="Tanyolac B."/>
            <person name="Young S."/>
            <person name="Ho-Il K."/>
            <person name="Hahn J.H."/>
            <person name="Sangsakoo G."/>
            <person name="Vanavichit A."/>
            <person name="de Mattos Luiz.A.T."/>
            <person name="Zimmer P.D."/>
            <person name="Malone G."/>
            <person name="Dellagostin O."/>
            <person name="de Oliveira A.C."/>
            <person name="Bevan M."/>
            <person name="Bancroft I."/>
            <person name="Minx P."/>
            <person name="Cordum H."/>
            <person name="Wilson R."/>
            <person name="Cheng Z."/>
            <person name="Jin W."/>
            <person name="Jiang J."/>
            <person name="Leong S.A."/>
            <person name="Iwama H."/>
            <person name="Gojobori T."/>
            <person name="Itoh T."/>
            <person name="Niimura Y."/>
            <person name="Fujii Y."/>
            <person name="Habara T."/>
            <person name="Sakai H."/>
            <person name="Sato Y."/>
            <person name="Wilson G."/>
            <person name="Kumar K."/>
            <person name="McCouch S."/>
            <person name="Juretic N."/>
            <person name="Hoen D."/>
            <person name="Wright S."/>
            <person name="Bruskiewich R."/>
            <person name="Bureau T."/>
            <person name="Miyao A."/>
            <person name="Hirochika H."/>
            <person name="Nishikawa T."/>
            <person name="Kadowaki K."/>
            <person name="Sugiura M."/>
            <person name="Burr B."/>
            <person name="Sasaki T."/>
        </authorList>
    </citation>
    <scope>NUCLEOTIDE SEQUENCE [LARGE SCALE GENOMIC DNA]</scope>
    <source>
        <strain evidence="4">cv. Nipponbare</strain>
    </source>
</reference>
<dbReference type="CDD" id="cd00024">
    <property type="entry name" value="CD_CSD"/>
    <property type="match status" value="1"/>
</dbReference>
<dbReference type="SUPFAM" id="SSF56672">
    <property type="entry name" value="DNA/RNA polymerases"/>
    <property type="match status" value="1"/>
</dbReference>
<evidence type="ECO:0000313" key="4">
    <source>
        <dbReference type="Proteomes" id="UP000000763"/>
    </source>
</evidence>
<accession>Q2R5Z8</accession>
<dbReference type="SUPFAM" id="SSF54160">
    <property type="entry name" value="Chromo domain-like"/>
    <property type="match status" value="1"/>
</dbReference>
<organism evidence="3 4">
    <name type="scientific">Oryza sativa subsp. japonica</name>
    <name type="common">Rice</name>
    <dbReference type="NCBI Taxonomy" id="39947"/>
    <lineage>
        <taxon>Eukaryota</taxon>
        <taxon>Viridiplantae</taxon>
        <taxon>Streptophyta</taxon>
        <taxon>Embryophyta</taxon>
        <taxon>Tracheophyta</taxon>
        <taxon>Spermatophyta</taxon>
        <taxon>Magnoliopsida</taxon>
        <taxon>Liliopsida</taxon>
        <taxon>Poales</taxon>
        <taxon>Poaceae</taxon>
        <taxon>BOP clade</taxon>
        <taxon>Oryzoideae</taxon>
        <taxon>Oryzeae</taxon>
        <taxon>Oryzinae</taxon>
        <taxon>Oryza</taxon>
        <taxon>Oryza sativa</taxon>
    </lineage>
</organism>
<dbReference type="PANTHER" id="PTHR46148:SF57">
    <property type="entry name" value="OS12G0499874 PROTEIN"/>
    <property type="match status" value="1"/>
</dbReference>
<evidence type="ECO:0000259" key="2">
    <source>
        <dbReference type="Pfam" id="PF24626"/>
    </source>
</evidence>
<protein>
    <submittedName>
        <fullName evidence="3">Retrotransposon protein, putative, Ty3-gypsy sub-class</fullName>
    </submittedName>
</protein>
<proteinExistence type="predicted"/>
<sequence>MGVNSPWSGCRNARMTEKLGRGKSHVLGLDLCVWQAAECRIKSIHPLQYKESGVTLPDGREGHDNDGNRENCMRGFVKRVVQINFMQMNLAFLVFLSALNACCGSGLLSTGPTIKLKRSLIDGGDALNILFAKTLDEMQIPRTELKPSIAPFHGVIPGLSSTPLGQITLPVTFSTRENFRTENVSFEVADFETAYHAILGHPALAKFMAVPHYTYMMMKMPVQRGVISLRSDNKQAITFDKESSEGEEPATKLPKTGEGDAKTMKIPLDPSDPTKTAVIGTEIDCKYESILITFLQANKDFFTWKPSDMLGIPRKDMKDAIKEELTKLLAAGFMKEVFHPDWLANPVLVLKKTGKWRIPSTRTTFEAGDYVYLHVTPLRGVHRFQTKGKLTPRFVGPYKILERRGEVAYQLELPSNMIGIHDMFHMSQLKKCLRVPEEQADSEHIDIQEDLTYVEKPVCILETSERRTRNKVTRFCRVQWSHHSEEEATWEREDELKAAHLHLFTSSSESRGRDSV</sequence>
<gene>
    <name evidence="3" type="ordered locus">LOC_Os11g22790</name>
</gene>
<dbReference type="PANTHER" id="PTHR46148">
    <property type="entry name" value="CHROMO DOMAIN-CONTAINING PROTEIN"/>
    <property type="match status" value="1"/>
</dbReference>
<name>Q2R5Z8_ORYSJ</name>
<evidence type="ECO:0000256" key="1">
    <source>
        <dbReference type="SAM" id="MobiDB-lite"/>
    </source>
</evidence>
<evidence type="ECO:0000313" key="3">
    <source>
        <dbReference type="EMBL" id="AAX96007.1"/>
    </source>
</evidence>
<reference evidence="4" key="2">
    <citation type="journal article" date="2008" name="Nucleic Acids Res.">
        <title>The rice annotation project database (RAP-DB): 2008 update.</title>
        <authorList>
            <consortium name="The rice annotation project (RAP)"/>
        </authorList>
    </citation>
    <scope>GENOME REANNOTATION</scope>
    <source>
        <strain evidence="4">cv. Nipponbare</strain>
    </source>
</reference>
<dbReference type="AlphaFoldDB" id="Q2R5Z8"/>
<dbReference type="EMBL" id="AC146938">
    <property type="protein sequence ID" value="AAX96007.1"/>
    <property type="molecule type" value="Genomic_DNA"/>
</dbReference>
<dbReference type="InterPro" id="IPR043502">
    <property type="entry name" value="DNA/RNA_pol_sf"/>
</dbReference>
<dbReference type="InterPro" id="IPR056924">
    <property type="entry name" value="SH3_Tf2-1"/>
</dbReference>
<dbReference type="Proteomes" id="UP000000763">
    <property type="component" value="Chromosome 11"/>
</dbReference>
<feature type="domain" description="Tf2-1-like SH3-like" evidence="2">
    <location>
        <begin position="368"/>
        <end position="432"/>
    </location>
</feature>
<dbReference type="Gene3D" id="3.10.10.10">
    <property type="entry name" value="HIV Type 1 Reverse Transcriptase, subunit A, domain 1"/>
    <property type="match status" value="1"/>
</dbReference>
<dbReference type="Pfam" id="PF24626">
    <property type="entry name" value="SH3_Tf2-1"/>
    <property type="match status" value="1"/>
</dbReference>
<dbReference type="InterPro" id="IPR016197">
    <property type="entry name" value="Chromo-like_dom_sf"/>
</dbReference>
<feature type="region of interest" description="Disordered" evidence="1">
    <location>
        <begin position="238"/>
        <end position="263"/>
    </location>
</feature>